<dbReference type="InterPro" id="IPR003591">
    <property type="entry name" value="Leu-rich_rpt_typical-subtyp"/>
</dbReference>
<reference evidence="5" key="1">
    <citation type="submission" date="2018-04" db="EMBL/GenBank/DDBJ databases">
        <authorList>
            <person name="Go L.Y."/>
            <person name="Mitchell J.A."/>
        </authorList>
    </citation>
    <scope>NUCLEOTIDE SEQUENCE</scope>
    <source>
        <tissue evidence="5">Whole organism</tissue>
    </source>
</reference>
<accession>A0A336L777</accession>
<dbReference type="EMBL" id="UFQT01002127">
    <property type="protein sequence ID" value="SSX32720.1"/>
    <property type="molecule type" value="Genomic_DNA"/>
</dbReference>
<evidence type="ECO:0000256" key="3">
    <source>
        <dbReference type="SAM" id="Phobius"/>
    </source>
</evidence>
<dbReference type="InterPro" id="IPR032675">
    <property type="entry name" value="LRR_dom_sf"/>
</dbReference>
<dbReference type="AlphaFoldDB" id="A0A336L777"/>
<dbReference type="PROSITE" id="PS51450">
    <property type="entry name" value="LRR"/>
    <property type="match status" value="1"/>
</dbReference>
<evidence type="ECO:0000313" key="6">
    <source>
        <dbReference type="EMBL" id="SSX32720.1"/>
    </source>
</evidence>
<dbReference type="VEuPathDB" id="VectorBase:CSON005332"/>
<keyword evidence="2" id="KW-0677">Repeat</keyword>
<keyword evidence="1" id="KW-0433">Leucine-rich repeat</keyword>
<name>A0A336L777_CULSO</name>
<evidence type="ECO:0000256" key="2">
    <source>
        <dbReference type="ARBA" id="ARBA00022737"/>
    </source>
</evidence>
<keyword evidence="4" id="KW-0732">Signal</keyword>
<evidence type="ECO:0000256" key="4">
    <source>
        <dbReference type="SAM" id="SignalP"/>
    </source>
</evidence>
<feature type="chain" id="PRO_5036062157" evidence="4">
    <location>
        <begin position="25"/>
        <end position="591"/>
    </location>
</feature>
<protein>
    <submittedName>
        <fullName evidence="5">CSON005332 protein</fullName>
    </submittedName>
</protein>
<proteinExistence type="predicted"/>
<feature type="transmembrane region" description="Helical" evidence="3">
    <location>
        <begin position="543"/>
        <end position="564"/>
    </location>
</feature>
<evidence type="ECO:0000256" key="1">
    <source>
        <dbReference type="ARBA" id="ARBA00022614"/>
    </source>
</evidence>
<dbReference type="SMART" id="SM00369">
    <property type="entry name" value="LRR_TYP"/>
    <property type="match status" value="7"/>
</dbReference>
<keyword evidence="3" id="KW-1133">Transmembrane helix</keyword>
<dbReference type="InterPro" id="IPR001611">
    <property type="entry name" value="Leu-rich_rpt"/>
</dbReference>
<dbReference type="PANTHER" id="PTHR24366:SF96">
    <property type="entry name" value="LEUCINE RICH REPEAT CONTAINING 53"/>
    <property type="match status" value="1"/>
</dbReference>
<dbReference type="Gene3D" id="3.80.10.10">
    <property type="entry name" value="Ribonuclease Inhibitor"/>
    <property type="match status" value="1"/>
</dbReference>
<evidence type="ECO:0000313" key="5">
    <source>
        <dbReference type="EMBL" id="SSX13284.1"/>
    </source>
</evidence>
<sequence length="591" mass="67363">MWNKRTILTFFAPFMVYFINHIAAETVYECSEASNYRTVYPGPVCTFKNVTFSTINGSHETFQTRNNQYIKIIVFENSTIHEVPRLMFQKMPNVENLTMKNVGLRDELNKYSFEYGNSLIFLHLTDNHLTVVDKFAFNGARKLQIIDLSRNAINVLDVNAFAQCTKLKRLYLTSNSLKYLPSDVFQSLEGVFLIDLSFNQLEELDKNLFRNCKNLRDVNLMGNELKVLDLKLPFSLLKLDVSNNHLERFTIENAHNRNVSDAREQLRLIAVNNSISEFYVNPDFVVTHIDLSQNSMKSIENISRISSLVDLSLDFNPIGHLPLNAFDNMTELISLDLKHTNLEKIEFGTFSQGAKLKNLDISYNNFSEIDLDMLAALSALEELSISGNNLSKIEYTGLLELFPRLRLIGISDNNWNCKTLANILKYLNKQHIRLLPHKNTQNHVGPNLKGVSCHFDPKNIPVLTKNQKIRADDEENFNELSETKQRLNKMTDGGALIKKIREENDIQVAKIKEEVRAVASVAAKQVQDNGVVSSSADIKAIKIMVFVLLLINVVFFGIKLGRYIKTKKSSRSIRLSGGTKDENFMDDLVSS</sequence>
<dbReference type="PANTHER" id="PTHR24366">
    <property type="entry name" value="IG(IMMUNOGLOBULIN) AND LRR(LEUCINE RICH REPEAT) DOMAINS"/>
    <property type="match status" value="1"/>
</dbReference>
<reference evidence="6" key="2">
    <citation type="submission" date="2018-07" db="EMBL/GenBank/DDBJ databases">
        <authorList>
            <person name="Quirk P.G."/>
            <person name="Krulwich T.A."/>
        </authorList>
    </citation>
    <scope>NUCLEOTIDE SEQUENCE</scope>
</reference>
<dbReference type="Pfam" id="PF13855">
    <property type="entry name" value="LRR_8"/>
    <property type="match status" value="2"/>
</dbReference>
<dbReference type="SUPFAM" id="SSF52058">
    <property type="entry name" value="L domain-like"/>
    <property type="match status" value="1"/>
</dbReference>
<keyword evidence="3" id="KW-0472">Membrane</keyword>
<organism evidence="5">
    <name type="scientific">Culicoides sonorensis</name>
    <name type="common">Biting midge</name>
    <dbReference type="NCBI Taxonomy" id="179676"/>
    <lineage>
        <taxon>Eukaryota</taxon>
        <taxon>Metazoa</taxon>
        <taxon>Ecdysozoa</taxon>
        <taxon>Arthropoda</taxon>
        <taxon>Hexapoda</taxon>
        <taxon>Insecta</taxon>
        <taxon>Pterygota</taxon>
        <taxon>Neoptera</taxon>
        <taxon>Endopterygota</taxon>
        <taxon>Diptera</taxon>
        <taxon>Nematocera</taxon>
        <taxon>Chironomoidea</taxon>
        <taxon>Ceratopogonidae</taxon>
        <taxon>Ceratopogoninae</taxon>
        <taxon>Culicoides</taxon>
        <taxon>Monoculicoides</taxon>
    </lineage>
</organism>
<dbReference type="EMBL" id="UFQS01002127">
    <property type="protein sequence ID" value="SSX13284.1"/>
    <property type="molecule type" value="Genomic_DNA"/>
</dbReference>
<feature type="signal peptide" evidence="4">
    <location>
        <begin position="1"/>
        <end position="24"/>
    </location>
</feature>
<gene>
    <name evidence="5" type="primary">CSON005332</name>
</gene>
<keyword evidence="3" id="KW-0812">Transmembrane</keyword>